<dbReference type="Pfam" id="PF03446">
    <property type="entry name" value="NAD_binding_2"/>
    <property type="match status" value="1"/>
</dbReference>
<organism evidence="6 7">
    <name type="scientific">Winogradskya humida</name>
    <dbReference type="NCBI Taxonomy" id="113566"/>
    <lineage>
        <taxon>Bacteria</taxon>
        <taxon>Bacillati</taxon>
        <taxon>Actinomycetota</taxon>
        <taxon>Actinomycetes</taxon>
        <taxon>Micromonosporales</taxon>
        <taxon>Micromonosporaceae</taxon>
        <taxon>Winogradskya</taxon>
    </lineage>
</organism>
<dbReference type="EMBL" id="BOMN01000013">
    <property type="protein sequence ID" value="GIE18122.1"/>
    <property type="molecule type" value="Genomic_DNA"/>
</dbReference>
<evidence type="ECO:0000256" key="2">
    <source>
        <dbReference type="ARBA" id="ARBA00023002"/>
    </source>
</evidence>
<evidence type="ECO:0000256" key="1">
    <source>
        <dbReference type="ARBA" id="ARBA00009080"/>
    </source>
</evidence>
<dbReference type="InterPro" id="IPR029154">
    <property type="entry name" value="HIBADH-like_NADP-bd"/>
</dbReference>
<feature type="domain" description="6-phosphogluconate dehydrogenase NADP-binding" evidence="4">
    <location>
        <begin position="4"/>
        <end position="124"/>
    </location>
</feature>
<dbReference type="RefSeq" id="WP_203835374.1">
    <property type="nucleotide sequence ID" value="NZ_BAAATV010000004.1"/>
</dbReference>
<evidence type="ECO:0000256" key="3">
    <source>
        <dbReference type="ARBA" id="ARBA00023027"/>
    </source>
</evidence>
<dbReference type="InterPro" id="IPR006115">
    <property type="entry name" value="6PGDH_NADP-bd"/>
</dbReference>
<comment type="caution">
    <text evidence="6">The sequence shown here is derived from an EMBL/GenBank/DDBJ whole genome shotgun (WGS) entry which is preliminary data.</text>
</comment>
<accession>A0ABQ3ZHV1</accession>
<reference evidence="6 7" key="1">
    <citation type="submission" date="2021-01" db="EMBL/GenBank/DDBJ databases">
        <title>Whole genome shotgun sequence of Actinoplanes humidus NBRC 14915.</title>
        <authorList>
            <person name="Komaki H."/>
            <person name="Tamura T."/>
        </authorList>
    </citation>
    <scope>NUCLEOTIDE SEQUENCE [LARGE SCALE GENOMIC DNA]</scope>
    <source>
        <strain evidence="6 7">NBRC 14915</strain>
    </source>
</reference>
<keyword evidence="2" id="KW-0560">Oxidoreductase</keyword>
<keyword evidence="7" id="KW-1185">Reference proteome</keyword>
<sequence>MISVAVLGAGRMGTAITRRLTTRGHDVTVWNRSGVHNATSPADAVRDAQVVIVMVTDAAAADEVLRDAAPGLRPGSVVLQMSTISPDEVRALAARCPVPLWDAPVKGSVPAAESGSLTILLGEDRSGLGGEDGPGLGGEAQVVLAELGEVRRCGGVGAGSAVKLVLNAALVTGIAALADVMALAAAVGVDRETAWDVLGSSALAAAVPRARATGADFPLALAAKDTALALTALPSAPLLAATANALRSALNPAADIATLTTETGETE</sequence>
<gene>
    <name evidence="6" type="ORF">Ahu01nite_012240</name>
</gene>
<protein>
    <recommendedName>
        <fullName evidence="8">3-hydroxyisobutyrate dehydrogenase</fullName>
    </recommendedName>
</protein>
<dbReference type="PIRSF" id="PIRSF000103">
    <property type="entry name" value="HIBADH"/>
    <property type="match status" value="1"/>
</dbReference>
<dbReference type="Gene3D" id="1.10.1040.10">
    <property type="entry name" value="N-(1-d-carboxylethyl)-l-norvaline Dehydrogenase, domain 2"/>
    <property type="match status" value="1"/>
</dbReference>
<dbReference type="PANTHER" id="PTHR43580:SF2">
    <property type="entry name" value="CYTOKINE-LIKE NUCLEAR FACTOR N-PAC"/>
    <property type="match status" value="1"/>
</dbReference>
<dbReference type="PANTHER" id="PTHR43580">
    <property type="entry name" value="OXIDOREDUCTASE GLYR1-RELATED"/>
    <property type="match status" value="1"/>
</dbReference>
<dbReference type="SUPFAM" id="SSF48179">
    <property type="entry name" value="6-phosphogluconate dehydrogenase C-terminal domain-like"/>
    <property type="match status" value="1"/>
</dbReference>
<evidence type="ECO:0000313" key="6">
    <source>
        <dbReference type="EMBL" id="GIE18122.1"/>
    </source>
</evidence>
<evidence type="ECO:0008006" key="8">
    <source>
        <dbReference type="Google" id="ProtNLM"/>
    </source>
</evidence>
<dbReference type="Pfam" id="PF14833">
    <property type="entry name" value="NAD_binding_11"/>
    <property type="match status" value="1"/>
</dbReference>
<dbReference type="Gene3D" id="3.40.50.720">
    <property type="entry name" value="NAD(P)-binding Rossmann-like Domain"/>
    <property type="match status" value="1"/>
</dbReference>
<comment type="similarity">
    <text evidence="1">Belongs to the HIBADH-related family.</text>
</comment>
<keyword evidence="3" id="KW-0520">NAD</keyword>
<dbReference type="Proteomes" id="UP000603200">
    <property type="component" value="Unassembled WGS sequence"/>
</dbReference>
<proteinExistence type="inferred from homology"/>
<dbReference type="InterPro" id="IPR036291">
    <property type="entry name" value="NAD(P)-bd_dom_sf"/>
</dbReference>
<evidence type="ECO:0000259" key="5">
    <source>
        <dbReference type="Pfam" id="PF14833"/>
    </source>
</evidence>
<dbReference type="InterPro" id="IPR013328">
    <property type="entry name" value="6PGD_dom2"/>
</dbReference>
<evidence type="ECO:0000313" key="7">
    <source>
        <dbReference type="Proteomes" id="UP000603200"/>
    </source>
</evidence>
<dbReference type="InterPro" id="IPR051265">
    <property type="entry name" value="HIBADH-related_NP60_sf"/>
</dbReference>
<name>A0ABQ3ZHV1_9ACTN</name>
<feature type="domain" description="3-hydroxyisobutyrate dehydrogenase-like NAD-binding" evidence="5">
    <location>
        <begin position="157"/>
        <end position="247"/>
    </location>
</feature>
<dbReference type="SUPFAM" id="SSF51735">
    <property type="entry name" value="NAD(P)-binding Rossmann-fold domains"/>
    <property type="match status" value="1"/>
</dbReference>
<dbReference type="InterPro" id="IPR008927">
    <property type="entry name" value="6-PGluconate_DH-like_C_sf"/>
</dbReference>
<evidence type="ECO:0000259" key="4">
    <source>
        <dbReference type="Pfam" id="PF03446"/>
    </source>
</evidence>
<dbReference type="InterPro" id="IPR015815">
    <property type="entry name" value="HIBADH-related"/>
</dbReference>